<keyword evidence="3 7" id="KW-0698">rRNA processing</keyword>
<accession>A0A838A963</accession>
<dbReference type="FunFam" id="1.10.150.170:FF:000001">
    <property type="entry name" value="Ribosomal RNA small subunit methyltransferase H"/>
    <property type="match status" value="1"/>
</dbReference>
<evidence type="ECO:0000313" key="9">
    <source>
        <dbReference type="EMBL" id="MBA0126135.1"/>
    </source>
</evidence>
<dbReference type="GO" id="GO:0071424">
    <property type="term" value="F:rRNA (cytosine-N4-)-methyltransferase activity"/>
    <property type="evidence" value="ECO:0007669"/>
    <property type="project" value="UniProtKB-UniRule"/>
</dbReference>
<dbReference type="Pfam" id="PF01795">
    <property type="entry name" value="Methyltransf_5"/>
    <property type="match status" value="1"/>
</dbReference>
<feature type="binding site" evidence="7">
    <location>
        <position position="155"/>
    </location>
    <ligand>
        <name>S-adenosyl-L-methionine</name>
        <dbReference type="ChEBI" id="CHEBI:59789"/>
    </ligand>
</feature>
<gene>
    <name evidence="7 9" type="primary">rsmH</name>
    <name evidence="9" type="ORF">H0B56_11345</name>
</gene>
<dbReference type="NCBIfam" id="TIGR00006">
    <property type="entry name" value="16S rRNA (cytosine(1402)-N(4))-methyltransferase RsmH"/>
    <property type="match status" value="1"/>
</dbReference>
<keyword evidence="4 7" id="KW-0489">Methyltransferase</keyword>
<comment type="subcellular location">
    <subcellularLocation>
        <location evidence="7">Cytoplasm</location>
    </subcellularLocation>
</comment>
<evidence type="ECO:0000256" key="6">
    <source>
        <dbReference type="ARBA" id="ARBA00022691"/>
    </source>
</evidence>
<evidence type="ECO:0000256" key="7">
    <source>
        <dbReference type="HAMAP-Rule" id="MF_01007"/>
    </source>
</evidence>
<dbReference type="InterPro" id="IPR023397">
    <property type="entry name" value="SAM-dep_MeTrfase_MraW_recog"/>
</dbReference>
<keyword evidence="10" id="KW-1185">Reference proteome</keyword>
<comment type="catalytic activity">
    <reaction evidence="7">
        <text>cytidine(1402) in 16S rRNA + S-adenosyl-L-methionine = N(4)-methylcytidine(1402) in 16S rRNA + S-adenosyl-L-homocysteine + H(+)</text>
        <dbReference type="Rhea" id="RHEA:42928"/>
        <dbReference type="Rhea" id="RHEA-COMP:10286"/>
        <dbReference type="Rhea" id="RHEA-COMP:10287"/>
        <dbReference type="ChEBI" id="CHEBI:15378"/>
        <dbReference type="ChEBI" id="CHEBI:57856"/>
        <dbReference type="ChEBI" id="CHEBI:59789"/>
        <dbReference type="ChEBI" id="CHEBI:74506"/>
        <dbReference type="ChEBI" id="CHEBI:82748"/>
        <dbReference type="EC" id="2.1.1.199"/>
    </reaction>
</comment>
<dbReference type="InterPro" id="IPR029063">
    <property type="entry name" value="SAM-dependent_MTases_sf"/>
</dbReference>
<dbReference type="PANTHER" id="PTHR11265:SF0">
    <property type="entry name" value="12S RRNA N4-METHYLCYTIDINE METHYLTRANSFERASE"/>
    <property type="match status" value="1"/>
</dbReference>
<dbReference type="EC" id="2.1.1.199" evidence="7"/>
<dbReference type="Gene3D" id="1.10.150.170">
    <property type="entry name" value="Putative methyltransferase TM0872, insert domain"/>
    <property type="match status" value="1"/>
</dbReference>
<evidence type="ECO:0000256" key="5">
    <source>
        <dbReference type="ARBA" id="ARBA00022679"/>
    </source>
</evidence>
<dbReference type="Proteomes" id="UP000582974">
    <property type="component" value="Unassembled WGS sequence"/>
</dbReference>
<evidence type="ECO:0000256" key="8">
    <source>
        <dbReference type="SAM" id="MobiDB-lite"/>
    </source>
</evidence>
<keyword evidence="6 7" id="KW-0949">S-adenosyl-L-methionine</keyword>
<dbReference type="EMBL" id="JACCKD010000004">
    <property type="protein sequence ID" value="MBA0126135.1"/>
    <property type="molecule type" value="Genomic_DNA"/>
</dbReference>
<name>A0A838A963_9PSEU</name>
<feature type="binding site" evidence="7">
    <location>
        <position position="176"/>
    </location>
    <ligand>
        <name>S-adenosyl-L-methionine</name>
        <dbReference type="ChEBI" id="CHEBI:59789"/>
    </ligand>
</feature>
<evidence type="ECO:0000256" key="4">
    <source>
        <dbReference type="ARBA" id="ARBA00022603"/>
    </source>
</evidence>
<sequence>MTLVQLPRHQVRGGAGGDLTASADPSQLSRDAVSESASRAACSRVARARRRTQQEGGCMMATGETPHEHADEPGVPVHEPVQLDRVLTLLAPALSGPDAVMVDATVGLGGHADALLAAHPALTLIGLDRDQDALRHCRERLAKYGDRVRLAHAVFDAVSEVLTELGIARVQGVLFDLGVSSMQLDQHERGFSYARDAELDMRMNPGTGPTAADVLNTYSVGELARILRSYGEERFAHRIAKAVVSARQKEPFTTSARLVRLLTEAVPAASRRTGGHPAKRTFQALRIEVNGELDALRAALPAALDRLAVGGRFVALSYHSLEDRMVKKALVERAKSRTPEGLPVELAGHGPQLRLLTRGAEQASEDEVERNPRSGSVRLRAAERIAEAA</sequence>
<protein>
    <recommendedName>
        <fullName evidence="7">Ribosomal RNA small subunit methyltransferase H</fullName>
        <ecNumber evidence="7">2.1.1.199</ecNumber>
    </recommendedName>
    <alternativeName>
        <fullName evidence="7">16S rRNA m(4)C1402 methyltransferase</fullName>
    </alternativeName>
    <alternativeName>
        <fullName evidence="7">rRNA (cytosine-N(4)-)-methyltransferase RsmH</fullName>
    </alternativeName>
</protein>
<comment type="function">
    <text evidence="7">Specifically methylates the N4 position of cytidine in position 1402 (C1402) of 16S rRNA.</text>
</comment>
<feature type="binding site" evidence="7">
    <location>
        <position position="183"/>
    </location>
    <ligand>
        <name>S-adenosyl-L-methionine</name>
        <dbReference type="ChEBI" id="CHEBI:59789"/>
    </ligand>
</feature>
<proteinExistence type="inferred from homology"/>
<keyword evidence="5 7" id="KW-0808">Transferase</keyword>
<dbReference type="HAMAP" id="MF_01007">
    <property type="entry name" value="16SrRNA_methyltr_H"/>
    <property type="match status" value="1"/>
</dbReference>
<comment type="similarity">
    <text evidence="1 7">Belongs to the methyltransferase superfamily. RsmH family.</text>
</comment>
<evidence type="ECO:0000256" key="2">
    <source>
        <dbReference type="ARBA" id="ARBA00022490"/>
    </source>
</evidence>
<feature type="binding site" evidence="7">
    <location>
        <position position="128"/>
    </location>
    <ligand>
        <name>S-adenosyl-L-methionine</name>
        <dbReference type="ChEBI" id="CHEBI:59789"/>
    </ligand>
</feature>
<reference evidence="9 10" key="1">
    <citation type="submission" date="2020-07" db="EMBL/GenBank/DDBJ databases">
        <title>Genome of Haloechinothrix sp.</title>
        <authorList>
            <person name="Tang S.-K."/>
            <person name="Yang L."/>
            <person name="Zhu W.-Y."/>
        </authorList>
    </citation>
    <scope>NUCLEOTIDE SEQUENCE [LARGE SCALE GENOMIC DNA]</scope>
    <source>
        <strain evidence="9 10">YIM 98757</strain>
    </source>
</reference>
<evidence type="ECO:0000256" key="1">
    <source>
        <dbReference type="ARBA" id="ARBA00010396"/>
    </source>
</evidence>
<comment type="caution">
    <text evidence="9">The sequence shown here is derived from an EMBL/GenBank/DDBJ whole genome shotgun (WGS) entry which is preliminary data.</text>
</comment>
<evidence type="ECO:0000256" key="3">
    <source>
        <dbReference type="ARBA" id="ARBA00022552"/>
    </source>
</evidence>
<dbReference type="InterPro" id="IPR002903">
    <property type="entry name" value="RsmH"/>
</dbReference>
<dbReference type="GO" id="GO:0070475">
    <property type="term" value="P:rRNA base methylation"/>
    <property type="evidence" value="ECO:0007669"/>
    <property type="project" value="UniProtKB-UniRule"/>
</dbReference>
<evidence type="ECO:0000313" key="10">
    <source>
        <dbReference type="Proteomes" id="UP000582974"/>
    </source>
</evidence>
<organism evidence="9 10">
    <name type="scientific">Haloechinothrix aidingensis</name>
    <dbReference type="NCBI Taxonomy" id="2752311"/>
    <lineage>
        <taxon>Bacteria</taxon>
        <taxon>Bacillati</taxon>
        <taxon>Actinomycetota</taxon>
        <taxon>Actinomycetes</taxon>
        <taxon>Pseudonocardiales</taxon>
        <taxon>Pseudonocardiaceae</taxon>
        <taxon>Haloechinothrix</taxon>
    </lineage>
</organism>
<keyword evidence="2 7" id="KW-0963">Cytoplasm</keyword>
<dbReference type="GO" id="GO:0005737">
    <property type="term" value="C:cytoplasm"/>
    <property type="evidence" value="ECO:0007669"/>
    <property type="project" value="UniProtKB-SubCell"/>
</dbReference>
<dbReference type="PANTHER" id="PTHR11265">
    <property type="entry name" value="S-ADENOSYL-METHYLTRANSFERASE MRAW"/>
    <property type="match status" value="1"/>
</dbReference>
<dbReference type="SUPFAM" id="SSF81799">
    <property type="entry name" value="Putative methyltransferase TM0872, insert domain"/>
    <property type="match status" value="1"/>
</dbReference>
<dbReference type="Gene3D" id="3.40.50.150">
    <property type="entry name" value="Vaccinia Virus protein VP39"/>
    <property type="match status" value="1"/>
</dbReference>
<feature type="region of interest" description="Disordered" evidence="8">
    <location>
        <begin position="1"/>
        <end position="36"/>
    </location>
</feature>
<feature type="binding site" evidence="7">
    <location>
        <begin position="109"/>
        <end position="111"/>
    </location>
    <ligand>
        <name>S-adenosyl-L-methionine</name>
        <dbReference type="ChEBI" id="CHEBI:59789"/>
    </ligand>
</feature>
<dbReference type="AlphaFoldDB" id="A0A838A963"/>
<dbReference type="SUPFAM" id="SSF53335">
    <property type="entry name" value="S-adenosyl-L-methionine-dependent methyltransferases"/>
    <property type="match status" value="1"/>
</dbReference>